<keyword evidence="4 9" id="KW-0812">Transmembrane</keyword>
<feature type="transmembrane region" description="Helical" evidence="9">
    <location>
        <begin position="230"/>
        <end position="247"/>
    </location>
</feature>
<reference evidence="10 11" key="1">
    <citation type="submission" date="2016-11" db="EMBL/GenBank/DDBJ databases">
        <authorList>
            <person name="Jaros S."/>
            <person name="Januszkiewicz K."/>
            <person name="Wedrychowicz H."/>
        </authorList>
    </citation>
    <scope>NUCLEOTIDE SEQUENCE [LARGE SCALE GENOMIC DNA]</scope>
    <source>
        <strain evidence="10 11">DSM 29589</strain>
    </source>
</reference>
<dbReference type="PANTHER" id="PTHR33281">
    <property type="entry name" value="UPF0187 PROTEIN YNEE"/>
    <property type="match status" value="1"/>
</dbReference>
<evidence type="ECO:0000256" key="4">
    <source>
        <dbReference type="ARBA" id="ARBA00022692"/>
    </source>
</evidence>
<evidence type="ECO:0000313" key="11">
    <source>
        <dbReference type="Proteomes" id="UP000183974"/>
    </source>
</evidence>
<evidence type="ECO:0000256" key="8">
    <source>
        <dbReference type="ARBA" id="ARBA00034708"/>
    </source>
</evidence>
<dbReference type="GO" id="GO:0005254">
    <property type="term" value="F:chloride channel activity"/>
    <property type="evidence" value="ECO:0007669"/>
    <property type="project" value="InterPro"/>
</dbReference>
<keyword evidence="2" id="KW-0813">Transport</keyword>
<comment type="similarity">
    <text evidence="8">Belongs to the anion channel-forming bestrophin (TC 1.A.46) family.</text>
</comment>
<evidence type="ECO:0000256" key="6">
    <source>
        <dbReference type="ARBA" id="ARBA00023065"/>
    </source>
</evidence>
<keyword evidence="3" id="KW-1003">Cell membrane</keyword>
<dbReference type="EMBL" id="FRBR01000005">
    <property type="protein sequence ID" value="SHL76043.1"/>
    <property type="molecule type" value="Genomic_DNA"/>
</dbReference>
<evidence type="ECO:0000256" key="3">
    <source>
        <dbReference type="ARBA" id="ARBA00022475"/>
    </source>
</evidence>
<keyword evidence="5 9" id="KW-1133">Transmembrane helix</keyword>
<feature type="transmembrane region" description="Helical" evidence="9">
    <location>
        <begin position="203"/>
        <end position="224"/>
    </location>
</feature>
<protein>
    <submittedName>
        <fullName evidence="10">Putative membrane protein</fullName>
    </submittedName>
</protein>
<dbReference type="Proteomes" id="UP000183974">
    <property type="component" value="Unassembled WGS sequence"/>
</dbReference>
<name>A0A1M7D9J0_9RHOB</name>
<evidence type="ECO:0000256" key="7">
    <source>
        <dbReference type="ARBA" id="ARBA00023136"/>
    </source>
</evidence>
<feature type="transmembrane region" description="Helical" evidence="9">
    <location>
        <begin position="53"/>
        <end position="73"/>
    </location>
</feature>
<evidence type="ECO:0000256" key="2">
    <source>
        <dbReference type="ARBA" id="ARBA00022448"/>
    </source>
</evidence>
<evidence type="ECO:0000313" key="10">
    <source>
        <dbReference type="EMBL" id="SHL76043.1"/>
    </source>
</evidence>
<keyword evidence="7 9" id="KW-0472">Membrane</keyword>
<dbReference type="PANTHER" id="PTHR33281:SF19">
    <property type="entry name" value="VOLTAGE-DEPENDENT ANION CHANNEL-FORMING PROTEIN YNEE"/>
    <property type="match status" value="1"/>
</dbReference>
<comment type="subcellular location">
    <subcellularLocation>
        <location evidence="1">Cell membrane</location>
        <topology evidence="1">Multi-pass membrane protein</topology>
    </subcellularLocation>
</comment>
<sequence>MILRDKPGIMQLLFALRGSVLPAILPRILSLSLIAAGLVAIDQYVFTLVHTNPAAFAVFGIALSLFLGFRNNAAYERWWEGRRLWGQLVADMRTLARETELFIESPARRERIQRLALAFIHHHRIQLRGLSDHSGVEDWSAENFSTAPHPPCGALNRMAQELQAARTAGETDGFGLKALGERMASIALAQAGCERIAATPLPYVYSLLVFRTTYLYCLLLPFALMDTAGWLTPLFVCLVAYVFFGLAEVTEELAHPFGETVNGLPLDAMCRTIEISMAPHLGVEAPPPLKPDNYYLS</sequence>
<dbReference type="GO" id="GO:0005886">
    <property type="term" value="C:plasma membrane"/>
    <property type="evidence" value="ECO:0007669"/>
    <property type="project" value="UniProtKB-SubCell"/>
</dbReference>
<dbReference type="Pfam" id="PF25539">
    <property type="entry name" value="Bestrophin_2"/>
    <property type="match status" value="1"/>
</dbReference>
<proteinExistence type="inferred from homology"/>
<gene>
    <name evidence="10" type="ORF">SAMN05444398_105169</name>
</gene>
<feature type="transmembrane region" description="Helical" evidence="9">
    <location>
        <begin position="20"/>
        <end position="41"/>
    </location>
</feature>
<organism evidence="10 11">
    <name type="scientific">Roseovarius pacificus</name>
    <dbReference type="NCBI Taxonomy" id="337701"/>
    <lineage>
        <taxon>Bacteria</taxon>
        <taxon>Pseudomonadati</taxon>
        <taxon>Pseudomonadota</taxon>
        <taxon>Alphaproteobacteria</taxon>
        <taxon>Rhodobacterales</taxon>
        <taxon>Roseobacteraceae</taxon>
        <taxon>Roseovarius</taxon>
    </lineage>
</organism>
<dbReference type="RefSeq" id="WP_073034822.1">
    <property type="nucleotide sequence ID" value="NZ_BMLR01000005.1"/>
</dbReference>
<dbReference type="AlphaFoldDB" id="A0A1M7D9J0"/>
<dbReference type="OrthoDB" id="445589at2"/>
<evidence type="ECO:0000256" key="5">
    <source>
        <dbReference type="ARBA" id="ARBA00022989"/>
    </source>
</evidence>
<dbReference type="InterPro" id="IPR044669">
    <property type="entry name" value="YneE/VCCN1/2-like"/>
</dbReference>
<accession>A0A1M7D9J0</accession>
<evidence type="ECO:0000256" key="1">
    <source>
        <dbReference type="ARBA" id="ARBA00004651"/>
    </source>
</evidence>
<keyword evidence="6" id="KW-0406">Ion transport</keyword>
<evidence type="ECO:0000256" key="9">
    <source>
        <dbReference type="SAM" id="Phobius"/>
    </source>
</evidence>
<dbReference type="STRING" id="337701.SAMN05444398_105169"/>
<keyword evidence="11" id="KW-1185">Reference proteome</keyword>